<reference evidence="2" key="1">
    <citation type="journal article" date="2015" name="Nature">
        <title>Complex archaea that bridge the gap between prokaryotes and eukaryotes.</title>
        <authorList>
            <person name="Spang A."/>
            <person name="Saw J.H."/>
            <person name="Jorgensen S.L."/>
            <person name="Zaremba-Niedzwiedzka K."/>
            <person name="Martijn J."/>
            <person name="Lind A.E."/>
            <person name="van Eijk R."/>
            <person name="Schleper C."/>
            <person name="Guy L."/>
            <person name="Ettema T.J."/>
        </authorList>
    </citation>
    <scope>NUCLEOTIDE SEQUENCE</scope>
</reference>
<dbReference type="AlphaFoldDB" id="A0A0F8XUA6"/>
<name>A0A0F8XUA6_9ZZZZ</name>
<feature type="non-terminal residue" evidence="2">
    <location>
        <position position="1"/>
    </location>
</feature>
<dbReference type="Pfam" id="PF01609">
    <property type="entry name" value="DDE_Tnp_1"/>
    <property type="match status" value="1"/>
</dbReference>
<comment type="caution">
    <text evidence="2">The sequence shown here is derived from an EMBL/GenBank/DDBJ whole genome shotgun (WGS) entry which is preliminary data.</text>
</comment>
<dbReference type="GO" id="GO:0004803">
    <property type="term" value="F:transposase activity"/>
    <property type="evidence" value="ECO:0007669"/>
    <property type="project" value="InterPro"/>
</dbReference>
<sequence length="252" mass="28637">LVERVRPALAGLGPGGERSGPFPGPLLGQLPGGGVLRLQRPDALLDDLLQRHPALLCACEAFVGDKGYDDTKLLIRLWDRHEIRPVVPIRSDWSKEEPTRRVGRLRHVVYNQQGEVYCYARRGAPRRMAFGGYEADRETLKYRCPAIRYGLACPDAGRCPSAVRIPLSEDRRVFLPLARTTYRWSDLYRKRSAVERVNSRLDGSFGFERHYIRGMQKMRLRVGLSLIVMLAMALGRVKEEQSEKLRSLIRAA</sequence>
<protein>
    <recommendedName>
        <fullName evidence="1">Transposase IS4-like domain-containing protein</fullName>
    </recommendedName>
</protein>
<dbReference type="GO" id="GO:0006313">
    <property type="term" value="P:DNA transposition"/>
    <property type="evidence" value="ECO:0007669"/>
    <property type="project" value="InterPro"/>
</dbReference>
<organism evidence="2">
    <name type="scientific">marine sediment metagenome</name>
    <dbReference type="NCBI Taxonomy" id="412755"/>
    <lineage>
        <taxon>unclassified sequences</taxon>
        <taxon>metagenomes</taxon>
        <taxon>ecological metagenomes</taxon>
    </lineage>
</organism>
<evidence type="ECO:0000259" key="1">
    <source>
        <dbReference type="Pfam" id="PF01609"/>
    </source>
</evidence>
<dbReference type="InterPro" id="IPR002559">
    <property type="entry name" value="Transposase_11"/>
</dbReference>
<dbReference type="EMBL" id="LAZR01057124">
    <property type="protein sequence ID" value="KKK72707.1"/>
    <property type="molecule type" value="Genomic_DNA"/>
</dbReference>
<evidence type="ECO:0000313" key="2">
    <source>
        <dbReference type="EMBL" id="KKK72707.1"/>
    </source>
</evidence>
<gene>
    <name evidence="2" type="ORF">LCGC14_2901180</name>
</gene>
<dbReference type="GO" id="GO:0003677">
    <property type="term" value="F:DNA binding"/>
    <property type="evidence" value="ECO:0007669"/>
    <property type="project" value="InterPro"/>
</dbReference>
<accession>A0A0F8XUA6</accession>
<proteinExistence type="predicted"/>
<feature type="domain" description="Transposase IS4-like" evidence="1">
    <location>
        <begin position="60"/>
        <end position="229"/>
    </location>
</feature>